<gene>
    <name evidence="1" type="ORF">B296_00038262</name>
</gene>
<dbReference type="EMBL" id="AMZH03013560">
    <property type="protein sequence ID" value="RRT49071.1"/>
    <property type="molecule type" value="Genomic_DNA"/>
</dbReference>
<reference evidence="1 2" key="1">
    <citation type="journal article" date="2014" name="Agronomy (Basel)">
        <title>A Draft Genome Sequence for Ensete ventricosum, the Drought-Tolerant Tree Against Hunger.</title>
        <authorList>
            <person name="Harrison J."/>
            <person name="Moore K.A."/>
            <person name="Paszkiewicz K."/>
            <person name="Jones T."/>
            <person name="Grant M."/>
            <person name="Ambacheew D."/>
            <person name="Muzemil S."/>
            <person name="Studholme D.J."/>
        </authorList>
    </citation>
    <scope>NUCLEOTIDE SEQUENCE [LARGE SCALE GENOMIC DNA]</scope>
</reference>
<organism evidence="1 2">
    <name type="scientific">Ensete ventricosum</name>
    <name type="common">Abyssinian banana</name>
    <name type="synonym">Musa ensete</name>
    <dbReference type="NCBI Taxonomy" id="4639"/>
    <lineage>
        <taxon>Eukaryota</taxon>
        <taxon>Viridiplantae</taxon>
        <taxon>Streptophyta</taxon>
        <taxon>Embryophyta</taxon>
        <taxon>Tracheophyta</taxon>
        <taxon>Spermatophyta</taxon>
        <taxon>Magnoliopsida</taxon>
        <taxon>Liliopsida</taxon>
        <taxon>Zingiberales</taxon>
        <taxon>Musaceae</taxon>
        <taxon>Ensete</taxon>
    </lineage>
</organism>
<sequence>MRATATFLVGEESGFRCETRKWKRGRRNRNGNRLRKAPHKLRELIKQAVVWPAGRQRDGVRPGRIDQWGPTYKTIHRAGIQRVSNDRVQGNDLRLFGCFLQ</sequence>
<protein>
    <submittedName>
        <fullName evidence="1">Uncharacterized protein</fullName>
    </submittedName>
</protein>
<proteinExistence type="predicted"/>
<evidence type="ECO:0000313" key="1">
    <source>
        <dbReference type="EMBL" id="RRT49071.1"/>
    </source>
</evidence>
<evidence type="ECO:0000313" key="2">
    <source>
        <dbReference type="Proteomes" id="UP000287651"/>
    </source>
</evidence>
<feature type="non-terminal residue" evidence="1">
    <location>
        <position position="101"/>
    </location>
</feature>
<comment type="caution">
    <text evidence="1">The sequence shown here is derived from an EMBL/GenBank/DDBJ whole genome shotgun (WGS) entry which is preliminary data.</text>
</comment>
<dbReference type="AlphaFoldDB" id="A0A426YBF6"/>
<dbReference type="Proteomes" id="UP000287651">
    <property type="component" value="Unassembled WGS sequence"/>
</dbReference>
<name>A0A426YBF6_ENSVE</name>
<accession>A0A426YBF6</accession>